<reference evidence="1 2" key="1">
    <citation type="journal article" date="2018" name="ISME J.">
        <title>Endosymbiont genomes yield clues of tubeworm success.</title>
        <authorList>
            <person name="Li Y."/>
            <person name="Liles M.R."/>
            <person name="Halanych K.M."/>
        </authorList>
    </citation>
    <scope>NUCLEOTIDE SEQUENCE [LARGE SCALE GENOMIC DNA]</scope>
    <source>
        <strain evidence="1">A1462</strain>
    </source>
</reference>
<protein>
    <recommendedName>
        <fullName evidence="3">Tetratricopeptide repeat-containing protein</fullName>
    </recommendedName>
</protein>
<evidence type="ECO:0008006" key="3">
    <source>
        <dbReference type="Google" id="ProtNLM"/>
    </source>
</evidence>
<comment type="caution">
    <text evidence="1">The sequence shown here is derived from an EMBL/GenBank/DDBJ whole genome shotgun (WGS) entry which is preliminary data.</text>
</comment>
<organism evidence="1 2">
    <name type="scientific">endosymbiont of Escarpia spicata</name>
    <dbReference type="NCBI Taxonomy" id="2200908"/>
    <lineage>
        <taxon>Bacteria</taxon>
        <taxon>Pseudomonadati</taxon>
        <taxon>Pseudomonadota</taxon>
        <taxon>Gammaproteobacteria</taxon>
        <taxon>sulfur-oxidizing symbionts</taxon>
    </lineage>
</organism>
<evidence type="ECO:0000313" key="2">
    <source>
        <dbReference type="Proteomes" id="UP000254771"/>
    </source>
</evidence>
<dbReference type="Gene3D" id="1.25.40.10">
    <property type="entry name" value="Tetratricopeptide repeat domain"/>
    <property type="match status" value="1"/>
</dbReference>
<dbReference type="SUPFAM" id="SSF48452">
    <property type="entry name" value="TPR-like"/>
    <property type="match status" value="1"/>
</dbReference>
<dbReference type="EMBL" id="QFXE01000009">
    <property type="protein sequence ID" value="RDH86456.1"/>
    <property type="molecule type" value="Genomic_DNA"/>
</dbReference>
<dbReference type="AlphaFoldDB" id="A0A370DQN3"/>
<accession>A0A370DQN3</accession>
<dbReference type="Proteomes" id="UP000254771">
    <property type="component" value="Unassembled WGS sequence"/>
</dbReference>
<evidence type="ECO:0000313" key="1">
    <source>
        <dbReference type="EMBL" id="RDH86456.1"/>
    </source>
</evidence>
<name>A0A370DQN3_9GAMM</name>
<keyword evidence="2" id="KW-1185">Reference proteome</keyword>
<proteinExistence type="predicted"/>
<gene>
    <name evidence="1" type="ORF">DIZ78_08185</name>
</gene>
<dbReference type="InterPro" id="IPR011990">
    <property type="entry name" value="TPR-like_helical_dom_sf"/>
</dbReference>
<sequence>MRNGVASQTLLEDLQQLDAHKIHIAHWLGQSGQVETALEQFNTLLTEQVRILGVDHPDTLITRNNMAYLLAQSGFVEASLKQFNTLLTDQVHILGEKHPDTINILQAIDYLNGRLAGSNDQEDGHK</sequence>